<reference evidence="3" key="2">
    <citation type="submission" date="2015-04" db="EMBL/GenBank/DDBJ databases">
        <title>The complete genome sequence of Erythrobacter sp. s21-N3.</title>
        <authorList>
            <person name="Zhuang L."/>
            <person name="Liu Y."/>
            <person name="Shao Z."/>
        </authorList>
    </citation>
    <scope>NUCLEOTIDE SEQUENCE [LARGE SCALE GENOMIC DNA]</scope>
    <source>
        <strain evidence="3">s21-N3</strain>
    </source>
</reference>
<gene>
    <name evidence="2" type="ORF">CP97_03175</name>
</gene>
<dbReference type="PATRIC" id="fig|1648404.4.peg.672"/>
<accession>A0A0H4VDU6</accession>
<dbReference type="InterPro" id="IPR025566">
    <property type="entry name" value="DUF4331"/>
</dbReference>
<protein>
    <recommendedName>
        <fullName evidence="4">DUF4331 domain-containing protein</fullName>
    </recommendedName>
</protein>
<evidence type="ECO:0008006" key="4">
    <source>
        <dbReference type="Google" id="ProtNLM"/>
    </source>
</evidence>
<evidence type="ECO:0000313" key="3">
    <source>
        <dbReference type="Proteomes" id="UP000059113"/>
    </source>
</evidence>
<dbReference type="RefSeq" id="WP_048884756.1">
    <property type="nucleotide sequence ID" value="NZ_CP011310.1"/>
</dbReference>
<keyword evidence="1" id="KW-0732">Signal</keyword>
<dbReference type="Pfam" id="PF14224">
    <property type="entry name" value="DUF4331"/>
    <property type="match status" value="1"/>
</dbReference>
<dbReference type="PROSITE" id="PS51257">
    <property type="entry name" value="PROKAR_LIPOPROTEIN"/>
    <property type="match status" value="1"/>
</dbReference>
<feature type="signal peptide" evidence="1">
    <location>
        <begin position="1"/>
        <end position="27"/>
    </location>
</feature>
<keyword evidence="3" id="KW-1185">Reference proteome</keyword>
<dbReference type="Proteomes" id="UP000059113">
    <property type="component" value="Chromosome"/>
</dbReference>
<evidence type="ECO:0000313" key="2">
    <source>
        <dbReference type="EMBL" id="AKQ41254.1"/>
    </source>
</evidence>
<evidence type="ECO:0000256" key="1">
    <source>
        <dbReference type="SAM" id="SignalP"/>
    </source>
</evidence>
<organism evidence="2 3">
    <name type="scientific">Aurantiacibacter atlanticus</name>
    <dbReference type="NCBI Taxonomy" id="1648404"/>
    <lineage>
        <taxon>Bacteria</taxon>
        <taxon>Pseudomonadati</taxon>
        <taxon>Pseudomonadota</taxon>
        <taxon>Alphaproteobacteria</taxon>
        <taxon>Sphingomonadales</taxon>
        <taxon>Erythrobacteraceae</taxon>
        <taxon>Aurantiacibacter</taxon>
    </lineage>
</organism>
<proteinExistence type="predicted"/>
<dbReference type="EMBL" id="CP011310">
    <property type="protein sequence ID" value="AKQ41254.1"/>
    <property type="molecule type" value="Genomic_DNA"/>
</dbReference>
<dbReference type="OrthoDB" id="525451at2"/>
<reference evidence="2 3" key="1">
    <citation type="journal article" date="2015" name="Int. J. Syst. Evol. Microbiol.">
        <title>Erythrobacter atlanticus sp. nov., a bacterium from ocean sediment able to degrade polycyclic aromatic hydrocarbons.</title>
        <authorList>
            <person name="Zhuang L."/>
            <person name="Liu Y."/>
            <person name="Wang L."/>
            <person name="Wang W."/>
            <person name="Shao Z."/>
        </authorList>
    </citation>
    <scope>NUCLEOTIDE SEQUENCE [LARGE SCALE GENOMIC DNA]</scope>
    <source>
        <strain evidence="3">s21-N3</strain>
    </source>
</reference>
<dbReference type="STRING" id="1648404.CP97_03175"/>
<name>A0A0H4VDU6_9SPHN</name>
<dbReference type="AlphaFoldDB" id="A0A0H4VDU6"/>
<sequence>MTNNKTLRALSLAPAMLALTLLSGCFDDDDDSEDVIVVPSATPTPTPAPTNANFDVTPCLEQAIPGTGFTVAEAVVPDTLTLNFAAGAGFPNGRLLQDPVIDVTLAVIFLDLSVHSPAALATLPLNPSENDVAFPDSFPFLAAAQGSPPIAAPGGASFTFRTDDPSTYVRVDRMGMPAVSTALIGTDRKTAYNDASPADDVAGKFVPDLSAQLTGLTNALADDLTDAGLTPCAKPA</sequence>
<dbReference type="KEGG" id="ery:CP97_03175"/>
<feature type="chain" id="PRO_5005211618" description="DUF4331 domain-containing protein" evidence="1">
    <location>
        <begin position="28"/>
        <end position="236"/>
    </location>
</feature>